<name>A0A0L7RHL4_9HYME</name>
<proteinExistence type="predicted"/>
<feature type="region of interest" description="Disordered" evidence="1">
    <location>
        <begin position="304"/>
        <end position="446"/>
    </location>
</feature>
<evidence type="ECO:0000256" key="2">
    <source>
        <dbReference type="SAM" id="Phobius"/>
    </source>
</evidence>
<gene>
    <name evidence="3" type="ORF">WH47_02843</name>
</gene>
<organism evidence="3 4">
    <name type="scientific">Habropoda laboriosa</name>
    <dbReference type="NCBI Taxonomy" id="597456"/>
    <lineage>
        <taxon>Eukaryota</taxon>
        <taxon>Metazoa</taxon>
        <taxon>Ecdysozoa</taxon>
        <taxon>Arthropoda</taxon>
        <taxon>Hexapoda</taxon>
        <taxon>Insecta</taxon>
        <taxon>Pterygota</taxon>
        <taxon>Neoptera</taxon>
        <taxon>Endopterygota</taxon>
        <taxon>Hymenoptera</taxon>
        <taxon>Apocrita</taxon>
        <taxon>Aculeata</taxon>
        <taxon>Apoidea</taxon>
        <taxon>Anthophila</taxon>
        <taxon>Apidae</taxon>
        <taxon>Habropoda</taxon>
    </lineage>
</organism>
<evidence type="ECO:0000256" key="1">
    <source>
        <dbReference type="SAM" id="MobiDB-lite"/>
    </source>
</evidence>
<dbReference type="GO" id="GO:0008017">
    <property type="term" value="F:microtubule binding"/>
    <property type="evidence" value="ECO:0007669"/>
    <property type="project" value="TreeGrafter"/>
</dbReference>
<feature type="compositionally biased region" description="Low complexity" evidence="1">
    <location>
        <begin position="761"/>
        <end position="772"/>
    </location>
</feature>
<feature type="compositionally biased region" description="Polar residues" evidence="1">
    <location>
        <begin position="642"/>
        <end position="652"/>
    </location>
</feature>
<feature type="region of interest" description="Disordered" evidence="1">
    <location>
        <begin position="235"/>
        <end position="277"/>
    </location>
</feature>
<feature type="region of interest" description="Disordered" evidence="1">
    <location>
        <begin position="752"/>
        <end position="827"/>
    </location>
</feature>
<evidence type="ECO:0000313" key="3">
    <source>
        <dbReference type="EMBL" id="KOC70340.1"/>
    </source>
</evidence>
<feature type="compositionally biased region" description="Polar residues" evidence="1">
    <location>
        <begin position="372"/>
        <end position="414"/>
    </location>
</feature>
<keyword evidence="3" id="KW-0675">Receptor</keyword>
<sequence length="864" mass="96744">MELKRKEPKPEDLEETPVLWTICKTGVPRILTTSLLAIIRYCADQLPERMTLGWLRILASVLVIVMPRSFTYVLLYPIFRLVFGNLYPAYASYKAVRTKNVKEYVKWMMYWIVFALFTCAETFTDVFFSFWFPFYYEVKTILVIWLLSPATKGSSILYRRFVHPALIRREAEIDEALARATEQGYTAVLHLGSKGVNYATTVLMQTAIKHLLEQDQIVMSELPAVQQASAISSLDKPLPATSTPKRETDQLDSAATTSGYLRNSSSSSEESVLVESVPSLQENLSTVDEGGGGLVQQLKKSYSLSDLTGEKEDENRNTPHMHDETDMEVEPRRREHVGRRGYSPRRTQSSNTRVEMYFSEVDVDVRQPASREPTTSLTNIRSSDDISSGYGSREALQSSRTSQGDSLVRTSSVGAKTRARTARSATKKTPEDSGEDSDSIDPPFSKNISFPTPLSLLTPEQALEFLLLLSQNSNVADYIKFDRDSFVAGNEHLLENTSQSGPELEQIKSKELKDNSSGTVLTAEVQVIQSIETKAVPEQSSTLERSNDSKDTSNSTQIKQSEVEKYEKPEEVIADETSTVSRVTDELCQNKFDELKQLLSNAHKAVNNIVYTQEKFKKSNTSIPETLSEKKEPSENVDTQKDPNVSRSNSDSLGRAGRYNKRPAPKVPIAKSEENLNVTDTQSALKATLVIKTGTLKTFSNTGTTKDVFIAHATEKLKGKKSKRQRTKEGFSKLLTIPKNIFHNAFYREHKSSAKAEDSSSDISADQSRSNSIEPQETIIELAPNSNREANVQNDDKSDNDTSNSSDTYILASNDSEEDKSEIQKEKNVEMNNEEKILATNIKPEIRELSQSPKAVKILESDIF</sequence>
<feature type="compositionally biased region" description="Polar residues" evidence="1">
    <location>
        <begin position="784"/>
        <end position="793"/>
    </location>
</feature>
<feature type="compositionally biased region" description="Basic and acidic residues" evidence="1">
    <location>
        <begin position="627"/>
        <end position="641"/>
    </location>
</feature>
<dbReference type="GO" id="GO:0005789">
    <property type="term" value="C:endoplasmic reticulum membrane"/>
    <property type="evidence" value="ECO:0007669"/>
    <property type="project" value="TreeGrafter"/>
</dbReference>
<feature type="transmembrane region" description="Helical" evidence="2">
    <location>
        <begin position="78"/>
        <end position="96"/>
    </location>
</feature>
<dbReference type="InterPro" id="IPR004345">
    <property type="entry name" value="TB2_DP1_HVA22"/>
</dbReference>
<dbReference type="GO" id="GO:0005881">
    <property type="term" value="C:cytoplasmic microtubule"/>
    <property type="evidence" value="ECO:0007669"/>
    <property type="project" value="TreeGrafter"/>
</dbReference>
<accession>A0A0L7RHL4</accession>
<evidence type="ECO:0000313" key="4">
    <source>
        <dbReference type="Proteomes" id="UP000053825"/>
    </source>
</evidence>
<feature type="compositionally biased region" description="Basic and acidic residues" evidence="1">
    <location>
        <begin position="308"/>
        <end position="333"/>
    </location>
</feature>
<reference evidence="3 4" key="1">
    <citation type="submission" date="2015-07" db="EMBL/GenBank/DDBJ databases">
        <title>The genome of Habropoda laboriosa.</title>
        <authorList>
            <person name="Pan H."/>
            <person name="Kapheim K."/>
        </authorList>
    </citation>
    <scope>NUCLEOTIDE SEQUENCE [LARGE SCALE GENOMIC DNA]</scope>
    <source>
        <strain evidence="3">0110345459</strain>
    </source>
</reference>
<feature type="compositionally biased region" description="Polar residues" evidence="1">
    <location>
        <begin position="251"/>
        <end position="263"/>
    </location>
</feature>
<feature type="region of interest" description="Disordered" evidence="1">
    <location>
        <begin position="618"/>
        <end position="665"/>
    </location>
</feature>
<dbReference type="PANTHER" id="PTHR12300">
    <property type="entry name" value="HVA22-LIKE PROTEINS"/>
    <property type="match status" value="1"/>
</dbReference>
<keyword evidence="2" id="KW-0472">Membrane</keyword>
<feature type="compositionally biased region" description="Basic residues" evidence="1">
    <location>
        <begin position="334"/>
        <end position="343"/>
    </location>
</feature>
<dbReference type="PANTHER" id="PTHR12300:SF117">
    <property type="entry name" value="LP05237P-RELATED"/>
    <property type="match status" value="1"/>
</dbReference>
<feature type="region of interest" description="Disordered" evidence="1">
    <location>
        <begin position="536"/>
        <end position="580"/>
    </location>
</feature>
<keyword evidence="2" id="KW-1133">Transmembrane helix</keyword>
<keyword evidence="2" id="KW-0812">Transmembrane</keyword>
<dbReference type="AlphaFoldDB" id="A0A0L7RHL4"/>
<dbReference type="OrthoDB" id="10009287at2759"/>
<dbReference type="Proteomes" id="UP000053825">
    <property type="component" value="Unassembled WGS sequence"/>
</dbReference>
<feature type="transmembrane region" description="Helical" evidence="2">
    <location>
        <begin position="108"/>
        <end position="132"/>
    </location>
</feature>
<dbReference type="Pfam" id="PF03134">
    <property type="entry name" value="TB2_DP1_HVA22"/>
    <property type="match status" value="1"/>
</dbReference>
<dbReference type="STRING" id="597456.A0A0L7RHL4"/>
<feature type="compositionally biased region" description="Basic and acidic residues" evidence="1">
    <location>
        <begin position="561"/>
        <end position="571"/>
    </location>
</feature>
<protein>
    <submittedName>
        <fullName evidence="3">Receptor expression-enhancing protein 4</fullName>
    </submittedName>
</protein>
<keyword evidence="4" id="KW-1185">Reference proteome</keyword>
<feature type="compositionally biased region" description="Low complexity" evidence="1">
    <location>
        <begin position="264"/>
        <end position="277"/>
    </location>
</feature>
<dbReference type="GO" id="GO:0071782">
    <property type="term" value="C:endoplasmic reticulum tubular network"/>
    <property type="evidence" value="ECO:0007669"/>
    <property type="project" value="TreeGrafter"/>
</dbReference>
<dbReference type="GO" id="GO:0071786">
    <property type="term" value="P:endoplasmic reticulum tubular network organization"/>
    <property type="evidence" value="ECO:0007669"/>
    <property type="project" value="TreeGrafter"/>
</dbReference>
<dbReference type="EMBL" id="KQ414590">
    <property type="protein sequence ID" value="KOC70340.1"/>
    <property type="molecule type" value="Genomic_DNA"/>
</dbReference>